<feature type="compositionally biased region" description="Basic and acidic residues" evidence="1">
    <location>
        <begin position="128"/>
        <end position="138"/>
    </location>
</feature>
<evidence type="ECO:0000313" key="2">
    <source>
        <dbReference type="EMBL" id="KAG7451913.1"/>
    </source>
</evidence>
<feature type="region of interest" description="Disordered" evidence="1">
    <location>
        <begin position="122"/>
        <end position="144"/>
    </location>
</feature>
<dbReference type="Proteomes" id="UP000812287">
    <property type="component" value="Unassembled WGS sequence"/>
</dbReference>
<evidence type="ECO:0000256" key="1">
    <source>
        <dbReference type="SAM" id="MobiDB-lite"/>
    </source>
</evidence>
<dbReference type="RefSeq" id="XP_043045413.1">
    <property type="nucleotide sequence ID" value="XM_043184943.1"/>
</dbReference>
<keyword evidence="3" id="KW-1185">Reference proteome</keyword>
<dbReference type="AlphaFoldDB" id="A0A9P7W4B4"/>
<accession>A0A9P7W4B4</accession>
<reference evidence="2" key="1">
    <citation type="submission" date="2020-11" db="EMBL/GenBank/DDBJ databases">
        <title>Adaptations for nitrogen fixation in a non-lichenized fungal sporocarp promotes dispersal by wood-feeding termites.</title>
        <authorList>
            <consortium name="DOE Joint Genome Institute"/>
            <person name="Koch R.A."/>
            <person name="Yoon G."/>
            <person name="Arayal U."/>
            <person name="Lail K."/>
            <person name="Amirebrahimi M."/>
            <person name="Labutti K."/>
            <person name="Lipzen A."/>
            <person name="Riley R."/>
            <person name="Barry K."/>
            <person name="Henrissat B."/>
            <person name="Grigoriev I.V."/>
            <person name="Herr J.R."/>
            <person name="Aime M.C."/>
        </authorList>
    </citation>
    <scope>NUCLEOTIDE SEQUENCE</scope>
    <source>
        <strain evidence="2">MCA 3950</strain>
    </source>
</reference>
<gene>
    <name evidence="2" type="ORF">BT62DRAFT_926105</name>
</gene>
<proteinExistence type="predicted"/>
<protein>
    <submittedName>
        <fullName evidence="2">Uncharacterized protein</fullName>
    </submittedName>
</protein>
<dbReference type="EMBL" id="MU250524">
    <property type="protein sequence ID" value="KAG7451913.1"/>
    <property type="molecule type" value="Genomic_DNA"/>
</dbReference>
<organism evidence="2 3">
    <name type="scientific">Guyanagaster necrorhizus</name>
    <dbReference type="NCBI Taxonomy" id="856835"/>
    <lineage>
        <taxon>Eukaryota</taxon>
        <taxon>Fungi</taxon>
        <taxon>Dikarya</taxon>
        <taxon>Basidiomycota</taxon>
        <taxon>Agaricomycotina</taxon>
        <taxon>Agaricomycetes</taxon>
        <taxon>Agaricomycetidae</taxon>
        <taxon>Agaricales</taxon>
        <taxon>Marasmiineae</taxon>
        <taxon>Physalacriaceae</taxon>
        <taxon>Guyanagaster</taxon>
    </lineage>
</organism>
<comment type="caution">
    <text evidence="2">The sequence shown here is derived from an EMBL/GenBank/DDBJ whole genome shotgun (WGS) entry which is preliminary data.</text>
</comment>
<name>A0A9P7W4B4_9AGAR</name>
<dbReference type="GeneID" id="66107240"/>
<sequence length="186" mass="20987">MVASPSEFQKKKRALLIRTRLALRPQRESQAKSVSWEVWTGQSMGRDISAAENILHARRRHTYRSKGTRNSLKGRHGSEPEFSTWTHAKMFGCSFVDRYGLSPHKIGLGIVQVWGIKQTLGQGGRTAGGEEARARVAEAEESPENIKMPKELTAVLMMNRIINRVERTCRSGGMEAGWRVYLTCIF</sequence>
<evidence type="ECO:0000313" key="3">
    <source>
        <dbReference type="Proteomes" id="UP000812287"/>
    </source>
</evidence>